<dbReference type="GO" id="GO:0004794">
    <property type="term" value="F:threonine deaminase activity"/>
    <property type="evidence" value="ECO:0007669"/>
    <property type="project" value="TreeGrafter"/>
</dbReference>
<dbReference type="InterPro" id="IPR000634">
    <property type="entry name" value="Ser/Thr_deHydtase_PyrdxlP-BS"/>
</dbReference>
<dbReference type="InterPro" id="IPR036052">
    <property type="entry name" value="TrpB-like_PALP_sf"/>
</dbReference>
<comment type="pathway">
    <text evidence="3 13">Amino-acid biosynthesis; L-threonine biosynthesis; L-threonine from L-aspartate: step 5/5.</text>
</comment>
<evidence type="ECO:0000256" key="13">
    <source>
        <dbReference type="PIRNR" id="PIRNR038945"/>
    </source>
</evidence>
<evidence type="ECO:0000256" key="8">
    <source>
        <dbReference type="ARBA" id="ARBA00022697"/>
    </source>
</evidence>
<dbReference type="GO" id="GO:0009088">
    <property type="term" value="P:threonine biosynthetic process"/>
    <property type="evidence" value="ECO:0007669"/>
    <property type="project" value="UniProtKB-UniRule"/>
</dbReference>
<protein>
    <recommendedName>
        <fullName evidence="6 12">Threonine synthase</fullName>
        <ecNumber evidence="5 12">4.2.3.1</ecNumber>
    </recommendedName>
</protein>
<dbReference type="Proteomes" id="UP000535511">
    <property type="component" value="Unassembled WGS sequence"/>
</dbReference>
<keyword evidence="19" id="KW-1185">Reference proteome</keyword>
<gene>
    <name evidence="18" type="ORF">BJZ21_001313</name>
</gene>
<dbReference type="PANTHER" id="PTHR48078:SF6">
    <property type="entry name" value="L-THREONINE DEHYDRATASE CATABOLIC TDCB"/>
    <property type="match status" value="1"/>
</dbReference>
<dbReference type="InterPro" id="IPR026260">
    <property type="entry name" value="Thr_Synthase_bac/arc"/>
</dbReference>
<comment type="similarity">
    <text evidence="4 13">Belongs to the threonine synthase family.</text>
</comment>
<evidence type="ECO:0000256" key="1">
    <source>
        <dbReference type="ARBA" id="ARBA00001933"/>
    </source>
</evidence>
<dbReference type="UniPathway" id="UPA00050">
    <property type="reaction ID" value="UER00065"/>
</dbReference>
<keyword evidence="7 13" id="KW-0028">Amino-acid biosynthesis</keyword>
<feature type="modified residue" description="N6-(pyridoxal phosphate)lysine" evidence="15">
    <location>
        <position position="91"/>
    </location>
</feature>
<evidence type="ECO:0000256" key="12">
    <source>
        <dbReference type="NCBIfam" id="TIGR00260"/>
    </source>
</evidence>
<dbReference type="GO" id="GO:0030170">
    <property type="term" value="F:pyridoxal phosphate binding"/>
    <property type="evidence" value="ECO:0007669"/>
    <property type="project" value="InterPro"/>
</dbReference>
<evidence type="ECO:0000256" key="9">
    <source>
        <dbReference type="ARBA" id="ARBA00022898"/>
    </source>
</evidence>
<dbReference type="PIRSF" id="PIRSF038945">
    <property type="entry name" value="Thr_synthase"/>
    <property type="match status" value="1"/>
</dbReference>
<feature type="region of interest" description="Disordered" evidence="16">
    <location>
        <begin position="1"/>
        <end position="33"/>
    </location>
</feature>
<dbReference type="Gene3D" id="3.40.50.1100">
    <property type="match status" value="2"/>
</dbReference>
<feature type="domain" description="Tryptophan synthase beta chain-like PALP" evidence="17">
    <location>
        <begin position="54"/>
        <end position="348"/>
    </location>
</feature>
<dbReference type="GO" id="GO:0009097">
    <property type="term" value="P:isoleucine biosynthetic process"/>
    <property type="evidence" value="ECO:0007669"/>
    <property type="project" value="TreeGrafter"/>
</dbReference>
<evidence type="ECO:0000313" key="19">
    <source>
        <dbReference type="Proteomes" id="UP000535511"/>
    </source>
</evidence>
<evidence type="ECO:0000256" key="10">
    <source>
        <dbReference type="ARBA" id="ARBA00023239"/>
    </source>
</evidence>
<comment type="catalytic activity">
    <reaction evidence="11 13">
        <text>O-phospho-L-homoserine + H2O = L-threonine + phosphate</text>
        <dbReference type="Rhea" id="RHEA:10840"/>
        <dbReference type="ChEBI" id="CHEBI:15377"/>
        <dbReference type="ChEBI" id="CHEBI:43474"/>
        <dbReference type="ChEBI" id="CHEBI:57590"/>
        <dbReference type="ChEBI" id="CHEBI:57926"/>
        <dbReference type="EC" id="4.2.3.1"/>
    </reaction>
</comment>
<dbReference type="InterPro" id="IPR004450">
    <property type="entry name" value="Thr_synthase-like"/>
</dbReference>
<name>A0A7Y9JA06_9ACTN</name>
<evidence type="ECO:0000256" key="16">
    <source>
        <dbReference type="SAM" id="MobiDB-lite"/>
    </source>
</evidence>
<keyword evidence="8 13" id="KW-0791">Threonine biosynthesis</keyword>
<dbReference type="Pfam" id="PF00291">
    <property type="entry name" value="PALP"/>
    <property type="match status" value="1"/>
</dbReference>
<dbReference type="GO" id="GO:0006565">
    <property type="term" value="P:L-serine catabolic process"/>
    <property type="evidence" value="ECO:0007669"/>
    <property type="project" value="TreeGrafter"/>
</dbReference>
<organism evidence="18 19">
    <name type="scientific">Nocardioides panaciterrulae</name>
    <dbReference type="NCBI Taxonomy" id="661492"/>
    <lineage>
        <taxon>Bacteria</taxon>
        <taxon>Bacillati</taxon>
        <taxon>Actinomycetota</taxon>
        <taxon>Actinomycetes</taxon>
        <taxon>Propionibacteriales</taxon>
        <taxon>Nocardioidaceae</taxon>
        <taxon>Nocardioides</taxon>
    </lineage>
</organism>
<dbReference type="EMBL" id="JACCBG010000001">
    <property type="protein sequence ID" value="NYD41230.1"/>
    <property type="molecule type" value="Genomic_DNA"/>
</dbReference>
<feature type="compositionally biased region" description="Low complexity" evidence="16">
    <location>
        <begin position="1"/>
        <end position="18"/>
    </location>
</feature>
<dbReference type="InterPro" id="IPR001926">
    <property type="entry name" value="TrpB-like_PALP"/>
</dbReference>
<dbReference type="EC" id="4.2.3.1" evidence="5 12"/>
<evidence type="ECO:0000259" key="17">
    <source>
        <dbReference type="Pfam" id="PF00291"/>
    </source>
</evidence>
<dbReference type="InterPro" id="IPR050147">
    <property type="entry name" value="Ser/Thr_Dehydratase"/>
</dbReference>
<evidence type="ECO:0000256" key="15">
    <source>
        <dbReference type="PIRSR" id="PIRSR038945-2"/>
    </source>
</evidence>
<comment type="function">
    <text evidence="2 13">Catalyzes the gamma-elimination of phosphate from L-phosphohomoserine and the beta-addition of water to produce L-threonine.</text>
</comment>
<evidence type="ECO:0000313" key="18">
    <source>
        <dbReference type="EMBL" id="NYD41230.1"/>
    </source>
</evidence>
<dbReference type="FunFam" id="3.40.50.1100:FF:000014">
    <property type="entry name" value="Threonine synthase"/>
    <property type="match status" value="1"/>
</dbReference>
<feature type="binding site" evidence="14">
    <location>
        <position position="117"/>
    </location>
    <ligand>
        <name>pyridoxal 5'-phosphate</name>
        <dbReference type="ChEBI" id="CHEBI:597326"/>
    </ligand>
</feature>
<evidence type="ECO:0000256" key="11">
    <source>
        <dbReference type="ARBA" id="ARBA00049144"/>
    </source>
</evidence>
<reference evidence="18 19" key="1">
    <citation type="submission" date="2020-07" db="EMBL/GenBank/DDBJ databases">
        <title>Sequencing the genomes of 1000 actinobacteria strains.</title>
        <authorList>
            <person name="Klenk H.-P."/>
        </authorList>
    </citation>
    <scope>NUCLEOTIDE SEQUENCE [LARGE SCALE GENOMIC DNA]</scope>
    <source>
        <strain evidence="18 19">DSM 21350</strain>
    </source>
</reference>
<dbReference type="CDD" id="cd01563">
    <property type="entry name" value="Thr-synth_1"/>
    <property type="match status" value="1"/>
</dbReference>
<dbReference type="AlphaFoldDB" id="A0A7Y9JA06"/>
<accession>A0A7Y9JA06</accession>
<dbReference type="GO" id="GO:0006567">
    <property type="term" value="P:L-threonine catabolic process"/>
    <property type="evidence" value="ECO:0007669"/>
    <property type="project" value="TreeGrafter"/>
</dbReference>
<feature type="binding site" evidence="14">
    <location>
        <position position="347"/>
    </location>
    <ligand>
        <name>pyridoxal 5'-phosphate</name>
        <dbReference type="ChEBI" id="CHEBI:597326"/>
    </ligand>
</feature>
<evidence type="ECO:0000256" key="4">
    <source>
        <dbReference type="ARBA" id="ARBA00005517"/>
    </source>
</evidence>
<dbReference type="NCBIfam" id="TIGR00260">
    <property type="entry name" value="thrC"/>
    <property type="match status" value="1"/>
</dbReference>
<dbReference type="PROSITE" id="PS00165">
    <property type="entry name" value="DEHYDRATASE_SER_THR"/>
    <property type="match status" value="1"/>
</dbReference>
<keyword evidence="9 13" id="KW-0663">Pyridoxal phosphate</keyword>
<evidence type="ECO:0000256" key="6">
    <source>
        <dbReference type="ARBA" id="ARBA00018679"/>
    </source>
</evidence>
<dbReference type="PANTHER" id="PTHR48078">
    <property type="entry name" value="THREONINE DEHYDRATASE, MITOCHONDRIAL-RELATED"/>
    <property type="match status" value="1"/>
</dbReference>
<keyword evidence="10 13" id="KW-0456">Lyase</keyword>
<evidence type="ECO:0000256" key="14">
    <source>
        <dbReference type="PIRSR" id="PIRSR038945-1"/>
    </source>
</evidence>
<proteinExistence type="inferred from homology"/>
<dbReference type="FunFam" id="3.40.50.1100:FF:000013">
    <property type="entry name" value="Threonine synthase"/>
    <property type="match status" value="1"/>
</dbReference>
<dbReference type="GO" id="GO:0003941">
    <property type="term" value="F:L-serine ammonia-lyase activity"/>
    <property type="evidence" value="ECO:0007669"/>
    <property type="project" value="TreeGrafter"/>
</dbReference>
<comment type="cofactor">
    <cofactor evidence="1 13 14">
        <name>pyridoxal 5'-phosphate</name>
        <dbReference type="ChEBI" id="CHEBI:597326"/>
    </cofactor>
</comment>
<dbReference type="SUPFAM" id="SSF53686">
    <property type="entry name" value="Tryptophan synthase beta subunit-like PLP-dependent enzymes"/>
    <property type="match status" value="1"/>
</dbReference>
<sequence length="387" mass="39938">MNAEPSTATSTGTSPGTSTDRRDPAGAPARTHQWRGVIEEYRALLDIPAGTPAITLREGGTPLVHSEWLSGLTDAEVWLKVEGDNPTGSFKDRGMTAAISVARHQGAEAVVCASTGNTSASMAAYAAKARLKPLVLVPEGKIAAGKMAQAIMHGARVIMVRGNFDDCLRLAKGLAEEYPVALVNSVNPVRLEGQKTAAFEIVDFLGDAPDFHLLPVGNAGNIAAYWLGYRQYADLGLASRRPVMRGFQAAGASPLVTGEPFPDPETKATAIRIGNPASWHLAVAARDESGGRFAAVSDEQILEAQRALASHDGVFVEPASAAGVAGMLAELEAGESYAGSSVVVTVTGHGLKDTVTALEGFASGGGSIVDTVVDAEVAAAARAAGLD</sequence>
<comment type="caution">
    <text evidence="18">The sequence shown here is derived from an EMBL/GenBank/DDBJ whole genome shotgun (WGS) entry which is preliminary data.</text>
</comment>
<evidence type="ECO:0000256" key="5">
    <source>
        <dbReference type="ARBA" id="ARBA00013028"/>
    </source>
</evidence>
<feature type="binding site" evidence="14">
    <location>
        <begin position="217"/>
        <end position="221"/>
    </location>
    <ligand>
        <name>pyridoxal 5'-phosphate</name>
        <dbReference type="ChEBI" id="CHEBI:597326"/>
    </ligand>
</feature>
<evidence type="ECO:0000256" key="3">
    <source>
        <dbReference type="ARBA" id="ARBA00004979"/>
    </source>
</evidence>
<evidence type="ECO:0000256" key="7">
    <source>
        <dbReference type="ARBA" id="ARBA00022605"/>
    </source>
</evidence>
<evidence type="ECO:0000256" key="2">
    <source>
        <dbReference type="ARBA" id="ARBA00003648"/>
    </source>
</evidence>
<dbReference type="GO" id="GO:0004795">
    <property type="term" value="F:threonine synthase activity"/>
    <property type="evidence" value="ECO:0007669"/>
    <property type="project" value="UniProtKB-UniRule"/>
</dbReference>